<sequence>MRHIRYEYQGVKGLKAISELTGIPESTLSQRINKWGMTIKEAVSHQVMKKIRYEYQGAKGLKAISELTGIPVPTLSQRINKCGMTIEEAVGHQRGALVAKQQHEYQGLVGLAEISRHYGIPLTTLHYRVQTKGISIEAALSNAACKASPKKEKAKAQAPVKAKKECKKHGTTKPDLLHPLWKLALGIAA</sequence>
<evidence type="ECO:0000313" key="1">
    <source>
        <dbReference type="EMBL" id="KNA58010.1"/>
    </source>
</evidence>
<dbReference type="EMBL" id="AAUT02000021">
    <property type="protein sequence ID" value="KNA58010.1"/>
    <property type="molecule type" value="Genomic_DNA"/>
</dbReference>
<proteinExistence type="predicted"/>
<reference evidence="1 2" key="2">
    <citation type="submission" date="2010-08" db="EMBL/GenBank/DDBJ databases">
        <title>The Genome Sequence of Vibrio cholerae strain 2740-80.</title>
        <authorList>
            <consortium name="The Broad Institute Genome Sequencing Platform"/>
            <person name="Colwell R."/>
            <person name="Young S.K."/>
            <person name="Zeng Q."/>
            <person name="Alvarado L."/>
            <person name="Berlin A."/>
            <person name="Chapman S."/>
            <person name="Chen Z."/>
            <person name="Freedman E."/>
            <person name="Gellesch M."/>
            <person name="Goldberg J."/>
            <person name="Griggs A."/>
            <person name="Gujja S."/>
            <person name="Heilman E."/>
            <person name="Heiman D."/>
            <person name="Howarth C."/>
            <person name="Larson L."/>
            <person name="Mehta T."/>
            <person name="Neiman D.N."/>
            <person name="Park D."/>
            <person name="Pearson M."/>
            <person name="Roberts A."/>
            <person name="Saif S."/>
            <person name="Shenoy N."/>
            <person name="Sisk P."/>
            <person name="Stolte C."/>
            <person name="Sykes S."/>
            <person name="White J."/>
            <person name="Yandava C."/>
            <person name="Borodovsky M."/>
            <person name="Heidelberg J."/>
            <person name="Haas B."/>
            <person name="Nusbaum C."/>
            <person name="Birren B."/>
        </authorList>
    </citation>
    <scope>NUCLEOTIDE SEQUENCE [LARGE SCALE GENOMIC DNA]</scope>
    <source>
        <strain evidence="1 2">2740-80</strain>
    </source>
</reference>
<protein>
    <recommendedName>
        <fullName evidence="3">HTH psq-type domain-containing protein</fullName>
    </recommendedName>
</protein>
<organism evidence="1 2">
    <name type="scientific">Vibrio cholerae 2740-80</name>
    <dbReference type="NCBI Taxonomy" id="412614"/>
    <lineage>
        <taxon>Bacteria</taxon>
        <taxon>Pseudomonadati</taxon>
        <taxon>Pseudomonadota</taxon>
        <taxon>Gammaproteobacteria</taxon>
        <taxon>Vibrionales</taxon>
        <taxon>Vibrionaceae</taxon>
        <taxon>Vibrio</taxon>
    </lineage>
</organism>
<evidence type="ECO:0008006" key="3">
    <source>
        <dbReference type="Google" id="ProtNLM"/>
    </source>
</evidence>
<dbReference type="AlphaFoldDB" id="A0A0K9UP18"/>
<accession>A0A0K9UP18</accession>
<dbReference type="RefSeq" id="WP_001216028.1">
    <property type="nucleotide sequence ID" value="NZ_CP016324.1"/>
</dbReference>
<gene>
    <name evidence="1" type="ORF">VC274080_022638</name>
</gene>
<comment type="caution">
    <text evidence="1">The sequence shown here is derived from an EMBL/GenBank/DDBJ whole genome shotgun (WGS) entry which is preliminary data.</text>
</comment>
<reference evidence="1 2" key="1">
    <citation type="submission" date="2007-01" db="EMBL/GenBank/DDBJ databases">
        <authorList>
            <person name="Kobayashi T."/>
            <person name="Suzuki M."/>
            <person name="Inoue H."/>
            <person name="Itai R.N."/>
            <person name="Takahashi M."/>
            <person name="Nakanishi H."/>
            <person name="Mori S."/>
            <person name="Nishizawa N.K."/>
        </authorList>
    </citation>
    <scope>NUCLEOTIDE SEQUENCE [LARGE SCALE GENOMIC DNA]</scope>
    <source>
        <strain evidence="1 2">2740-80</strain>
    </source>
</reference>
<dbReference type="Proteomes" id="UP000003017">
    <property type="component" value="Unassembled WGS sequence"/>
</dbReference>
<name>A0A0K9UP18_VIBCL</name>
<evidence type="ECO:0000313" key="2">
    <source>
        <dbReference type="Proteomes" id="UP000003017"/>
    </source>
</evidence>